<dbReference type="SUPFAM" id="SSF53300">
    <property type="entry name" value="vWA-like"/>
    <property type="match status" value="1"/>
</dbReference>
<gene>
    <name evidence="2" type="ORF">J437_LFUL002949</name>
</gene>
<dbReference type="Proteomes" id="UP000792457">
    <property type="component" value="Unassembled WGS sequence"/>
</dbReference>
<dbReference type="EMBL" id="KZ308518">
    <property type="protein sequence ID" value="KAG8230917.1"/>
    <property type="molecule type" value="Genomic_DNA"/>
</dbReference>
<evidence type="ECO:0000313" key="2">
    <source>
        <dbReference type="EMBL" id="KAG8230917.1"/>
    </source>
</evidence>
<dbReference type="AlphaFoldDB" id="A0A8K0P2S5"/>
<evidence type="ECO:0000313" key="3">
    <source>
        <dbReference type="Proteomes" id="UP000792457"/>
    </source>
</evidence>
<keyword evidence="3" id="KW-1185">Reference proteome</keyword>
<dbReference type="GO" id="GO:0003690">
    <property type="term" value="F:double-stranded DNA binding"/>
    <property type="evidence" value="ECO:0007669"/>
    <property type="project" value="TreeGrafter"/>
</dbReference>
<dbReference type="GO" id="GO:0043564">
    <property type="term" value="C:Ku70:Ku80 complex"/>
    <property type="evidence" value="ECO:0007669"/>
    <property type="project" value="TreeGrafter"/>
</dbReference>
<reference evidence="2" key="2">
    <citation type="submission" date="2017-10" db="EMBL/GenBank/DDBJ databases">
        <title>Ladona fulva Genome sequencing and assembly.</title>
        <authorList>
            <person name="Murali S."/>
            <person name="Richards S."/>
            <person name="Bandaranaike D."/>
            <person name="Bellair M."/>
            <person name="Blankenburg K."/>
            <person name="Chao H."/>
            <person name="Dinh H."/>
            <person name="Doddapaneni H."/>
            <person name="Dugan-Rocha S."/>
            <person name="Elkadiri S."/>
            <person name="Gnanaolivu R."/>
            <person name="Hernandez B."/>
            <person name="Skinner E."/>
            <person name="Javaid M."/>
            <person name="Lee S."/>
            <person name="Li M."/>
            <person name="Ming W."/>
            <person name="Munidasa M."/>
            <person name="Muniz J."/>
            <person name="Nguyen L."/>
            <person name="Hughes D."/>
            <person name="Osuji N."/>
            <person name="Pu L.-L."/>
            <person name="Puazo M."/>
            <person name="Qu C."/>
            <person name="Quiroz J."/>
            <person name="Raj R."/>
            <person name="Weissenberger G."/>
            <person name="Xin Y."/>
            <person name="Zou X."/>
            <person name="Han Y."/>
            <person name="Worley K."/>
            <person name="Muzny D."/>
            <person name="Gibbs R."/>
        </authorList>
    </citation>
    <scope>NUCLEOTIDE SEQUENCE</scope>
    <source>
        <strain evidence="2">Sampled in the wild</strain>
    </source>
</reference>
<dbReference type="InterPro" id="IPR036465">
    <property type="entry name" value="vWFA_dom_sf"/>
</dbReference>
<protein>
    <recommendedName>
        <fullName evidence="1">Ku70/Ku80 N-terminal alpha/beta domain-containing protein</fullName>
    </recommendedName>
</protein>
<dbReference type="OrthoDB" id="3249161at2759"/>
<reference evidence="2" key="1">
    <citation type="submission" date="2013-04" db="EMBL/GenBank/DDBJ databases">
        <authorList>
            <person name="Qu J."/>
            <person name="Murali S.C."/>
            <person name="Bandaranaike D."/>
            <person name="Bellair M."/>
            <person name="Blankenburg K."/>
            <person name="Chao H."/>
            <person name="Dinh H."/>
            <person name="Doddapaneni H."/>
            <person name="Downs B."/>
            <person name="Dugan-Rocha S."/>
            <person name="Elkadiri S."/>
            <person name="Gnanaolivu R.D."/>
            <person name="Hernandez B."/>
            <person name="Javaid M."/>
            <person name="Jayaseelan J.C."/>
            <person name="Lee S."/>
            <person name="Li M."/>
            <person name="Ming W."/>
            <person name="Munidasa M."/>
            <person name="Muniz J."/>
            <person name="Nguyen L."/>
            <person name="Ongeri F."/>
            <person name="Osuji N."/>
            <person name="Pu L.-L."/>
            <person name="Puazo M."/>
            <person name="Qu C."/>
            <person name="Quiroz J."/>
            <person name="Raj R."/>
            <person name="Weissenberger G."/>
            <person name="Xin Y."/>
            <person name="Zou X."/>
            <person name="Han Y."/>
            <person name="Richards S."/>
            <person name="Worley K."/>
            <person name="Muzny D."/>
            <person name="Gibbs R."/>
        </authorList>
    </citation>
    <scope>NUCLEOTIDE SEQUENCE</scope>
    <source>
        <strain evidence="2">Sampled in the wild</strain>
    </source>
</reference>
<dbReference type="GO" id="GO:0000723">
    <property type="term" value="P:telomere maintenance"/>
    <property type="evidence" value="ECO:0007669"/>
    <property type="project" value="TreeGrafter"/>
</dbReference>
<dbReference type="GO" id="GO:0042162">
    <property type="term" value="F:telomeric DNA binding"/>
    <property type="evidence" value="ECO:0007669"/>
    <property type="project" value="TreeGrafter"/>
</dbReference>
<proteinExistence type="predicted"/>
<feature type="domain" description="Ku70/Ku80 N-terminal alpha/beta" evidence="1">
    <location>
        <begin position="23"/>
        <end position="208"/>
    </location>
</feature>
<organism evidence="2 3">
    <name type="scientific">Ladona fulva</name>
    <name type="common">Scarce chaser dragonfly</name>
    <name type="synonym">Libellula fulva</name>
    <dbReference type="NCBI Taxonomy" id="123851"/>
    <lineage>
        <taxon>Eukaryota</taxon>
        <taxon>Metazoa</taxon>
        <taxon>Ecdysozoa</taxon>
        <taxon>Arthropoda</taxon>
        <taxon>Hexapoda</taxon>
        <taxon>Insecta</taxon>
        <taxon>Pterygota</taxon>
        <taxon>Palaeoptera</taxon>
        <taxon>Odonata</taxon>
        <taxon>Epiprocta</taxon>
        <taxon>Anisoptera</taxon>
        <taxon>Libelluloidea</taxon>
        <taxon>Libellulidae</taxon>
        <taxon>Ladona</taxon>
    </lineage>
</organism>
<dbReference type="Gene3D" id="3.40.50.410">
    <property type="entry name" value="von Willebrand factor, type A domain"/>
    <property type="match status" value="1"/>
</dbReference>
<dbReference type="PANTHER" id="PTHR12604:SF2">
    <property type="entry name" value="X-RAY REPAIR CROSS-COMPLEMENTING PROTEIN 6"/>
    <property type="match status" value="1"/>
</dbReference>
<accession>A0A8K0P2S5</accession>
<dbReference type="InterPro" id="IPR005161">
    <property type="entry name" value="Ku_N"/>
</dbReference>
<evidence type="ECO:0000259" key="1">
    <source>
        <dbReference type="Pfam" id="PF03731"/>
    </source>
</evidence>
<dbReference type="Pfam" id="PF03731">
    <property type="entry name" value="Ku_N"/>
    <property type="match status" value="1"/>
</dbReference>
<sequence>MLSQSDDEDEEFQEAKWLGKDGIIFMIDATKPMFSEDEIGESAFRMCLKGCDAAMQHKIMFSSSDLMSIVLFGTEASKNDNNLNHITVLQELQRPDASTFKQLRKIHESKNYDHLDSKCGSNEDYLFADLLWLGHLMFGKITSKLATSRIILLTCSEILGKNDPQSKRQAVTRAKDLRGDSITFEVIPCSVDYQSSDFLKTLMNIVEGSSGTWSLPASHCISSVADIPKVIEKIAASKDQRSRCLGHIPFKIGEGLKINVEVYNLV</sequence>
<feature type="non-terminal residue" evidence="2">
    <location>
        <position position="1"/>
    </location>
</feature>
<dbReference type="PANTHER" id="PTHR12604">
    <property type="entry name" value="KU AUTOANTIGEN DNA HELICASE"/>
    <property type="match status" value="1"/>
</dbReference>
<name>A0A8K0P2S5_LADFU</name>
<comment type="caution">
    <text evidence="2">The sequence shown here is derived from an EMBL/GenBank/DDBJ whole genome shotgun (WGS) entry which is preliminary data.</text>
</comment>
<dbReference type="GO" id="GO:0006303">
    <property type="term" value="P:double-strand break repair via nonhomologous end joining"/>
    <property type="evidence" value="ECO:0007669"/>
    <property type="project" value="TreeGrafter"/>
</dbReference>